<dbReference type="Proteomes" id="UP000078200">
    <property type="component" value="Unassembled WGS sequence"/>
</dbReference>
<keyword evidence="2" id="KW-1185">Reference proteome</keyword>
<accession>A0A1A9UDY9</accession>
<sequence>MNFVDRGTTTLIAVSRRRAEHKHQEVRKEIVILIDMSQMVPDADSRLDDERAVGPVDAAGSGGGGGIAAECADDSGCIALPYMETPVLLAATEGVANGLGGIKVGLRFESPDGANIIPLKKVVKIELLETDSYNLIVDDS</sequence>
<reference evidence="1" key="1">
    <citation type="submission" date="2020-05" db="UniProtKB">
        <authorList>
            <consortium name="EnsemblMetazoa"/>
        </authorList>
    </citation>
    <scope>IDENTIFICATION</scope>
    <source>
        <strain evidence="1">TTRI</strain>
    </source>
</reference>
<evidence type="ECO:0000313" key="2">
    <source>
        <dbReference type="Proteomes" id="UP000078200"/>
    </source>
</evidence>
<dbReference type="VEuPathDB" id="VectorBase:GAUT001550"/>
<proteinExistence type="predicted"/>
<evidence type="ECO:0000313" key="1">
    <source>
        <dbReference type="EnsemblMetazoa" id="GAUT001550-PA"/>
    </source>
</evidence>
<dbReference type="EnsemblMetazoa" id="GAUT001550-RA">
    <property type="protein sequence ID" value="GAUT001550-PA"/>
    <property type="gene ID" value="GAUT001550"/>
</dbReference>
<name>A0A1A9UDY9_GLOAU</name>
<organism evidence="1 2">
    <name type="scientific">Glossina austeni</name>
    <name type="common">Savannah tsetse fly</name>
    <dbReference type="NCBI Taxonomy" id="7395"/>
    <lineage>
        <taxon>Eukaryota</taxon>
        <taxon>Metazoa</taxon>
        <taxon>Ecdysozoa</taxon>
        <taxon>Arthropoda</taxon>
        <taxon>Hexapoda</taxon>
        <taxon>Insecta</taxon>
        <taxon>Pterygota</taxon>
        <taxon>Neoptera</taxon>
        <taxon>Endopterygota</taxon>
        <taxon>Diptera</taxon>
        <taxon>Brachycera</taxon>
        <taxon>Muscomorpha</taxon>
        <taxon>Hippoboscoidea</taxon>
        <taxon>Glossinidae</taxon>
        <taxon>Glossina</taxon>
    </lineage>
</organism>
<protein>
    <submittedName>
        <fullName evidence="1">Uncharacterized protein</fullName>
    </submittedName>
</protein>
<dbReference type="AlphaFoldDB" id="A0A1A9UDY9"/>